<name>A0A6P1ZPY8_9BACT</name>
<proteinExistence type="predicted"/>
<comment type="caution">
    <text evidence="2">The sequence shown here is derived from an EMBL/GenBank/DDBJ whole genome shotgun (WGS) entry which is preliminary data.</text>
</comment>
<dbReference type="RefSeq" id="WP_144233655.1">
    <property type="nucleotide sequence ID" value="NZ_QMIF01000001.1"/>
</dbReference>
<dbReference type="PRINTS" id="PR00702">
    <property type="entry name" value="ACRIFLAVINRP"/>
</dbReference>
<evidence type="ECO:0000313" key="2">
    <source>
        <dbReference type="EMBL" id="TVM36618.1"/>
    </source>
</evidence>
<accession>A0A6P1ZPY8</accession>
<gene>
    <name evidence="2" type="ORF">DQK91_01465</name>
</gene>
<dbReference type="GO" id="GO:0005886">
    <property type="term" value="C:plasma membrane"/>
    <property type="evidence" value="ECO:0007669"/>
    <property type="project" value="TreeGrafter"/>
</dbReference>
<dbReference type="Gene3D" id="3.30.70.1320">
    <property type="entry name" value="Multidrug efflux transporter AcrB pore domain like"/>
    <property type="match status" value="1"/>
</dbReference>
<keyword evidence="1" id="KW-1133">Transmembrane helix</keyword>
<feature type="transmembrane region" description="Helical" evidence="1">
    <location>
        <begin position="906"/>
        <end position="926"/>
    </location>
</feature>
<dbReference type="Gene3D" id="3.30.2090.10">
    <property type="entry name" value="Multidrug efflux transporter AcrB TolC docking domain, DN and DC subdomains"/>
    <property type="match status" value="2"/>
</dbReference>
<organism evidence="2 3">
    <name type="scientific">Oceanidesulfovibrio marinus</name>
    <dbReference type="NCBI Taxonomy" id="370038"/>
    <lineage>
        <taxon>Bacteria</taxon>
        <taxon>Pseudomonadati</taxon>
        <taxon>Thermodesulfobacteriota</taxon>
        <taxon>Desulfovibrionia</taxon>
        <taxon>Desulfovibrionales</taxon>
        <taxon>Desulfovibrionaceae</taxon>
        <taxon>Oceanidesulfovibrio</taxon>
    </lineage>
</organism>
<keyword evidence="1" id="KW-0812">Transmembrane</keyword>
<feature type="transmembrane region" description="Helical" evidence="1">
    <location>
        <begin position="389"/>
        <end position="413"/>
    </location>
</feature>
<dbReference type="SUPFAM" id="SSF82693">
    <property type="entry name" value="Multidrug efflux transporter AcrB pore domain, PN1, PN2, PC1 and PC2 subdomains"/>
    <property type="match status" value="2"/>
</dbReference>
<feature type="transmembrane region" description="Helical" evidence="1">
    <location>
        <begin position="932"/>
        <end position="953"/>
    </location>
</feature>
<dbReference type="PANTHER" id="PTHR32063">
    <property type="match status" value="1"/>
</dbReference>
<feature type="transmembrane region" description="Helical" evidence="1">
    <location>
        <begin position="466"/>
        <end position="489"/>
    </location>
</feature>
<dbReference type="AlphaFoldDB" id="A0A6P1ZPY8"/>
<feature type="transmembrane region" description="Helical" evidence="1">
    <location>
        <begin position="1013"/>
        <end position="1037"/>
    </location>
</feature>
<keyword evidence="1" id="KW-0472">Membrane</keyword>
<feature type="transmembrane region" description="Helical" evidence="1">
    <location>
        <begin position="336"/>
        <end position="356"/>
    </location>
</feature>
<evidence type="ECO:0000313" key="3">
    <source>
        <dbReference type="Proteomes" id="UP000434052"/>
    </source>
</evidence>
<feature type="transmembrane region" description="Helical" evidence="1">
    <location>
        <begin position="363"/>
        <end position="383"/>
    </location>
</feature>
<feature type="transmembrane region" description="Helical" evidence="1">
    <location>
        <begin position="879"/>
        <end position="899"/>
    </location>
</feature>
<dbReference type="Gene3D" id="3.30.70.1440">
    <property type="entry name" value="Multidrug efflux transporter AcrB pore domain"/>
    <property type="match status" value="1"/>
</dbReference>
<evidence type="ECO:0000256" key="1">
    <source>
        <dbReference type="SAM" id="Phobius"/>
    </source>
</evidence>
<dbReference type="InterPro" id="IPR001036">
    <property type="entry name" value="Acrflvin-R"/>
</dbReference>
<dbReference type="Gene3D" id="1.20.1640.10">
    <property type="entry name" value="Multidrug efflux transporter AcrB transmembrane domain"/>
    <property type="match status" value="2"/>
</dbReference>
<dbReference type="Proteomes" id="UP000434052">
    <property type="component" value="Unassembled WGS sequence"/>
</dbReference>
<feature type="transmembrane region" description="Helical" evidence="1">
    <location>
        <begin position="434"/>
        <end position="454"/>
    </location>
</feature>
<dbReference type="Gene3D" id="3.30.70.1430">
    <property type="entry name" value="Multidrug efflux transporter AcrB pore domain"/>
    <property type="match status" value="2"/>
</dbReference>
<feature type="transmembrane region" description="Helical" evidence="1">
    <location>
        <begin position="539"/>
        <end position="561"/>
    </location>
</feature>
<protein>
    <submittedName>
        <fullName evidence="2">AcrB/AcrD/AcrF family protein</fullName>
    </submittedName>
</protein>
<dbReference type="OrthoDB" id="9759330at2"/>
<dbReference type="PANTHER" id="PTHR32063:SF0">
    <property type="entry name" value="SWARMING MOTILITY PROTEIN SWRC"/>
    <property type="match status" value="1"/>
</dbReference>
<dbReference type="GO" id="GO:0042910">
    <property type="term" value="F:xenobiotic transmembrane transporter activity"/>
    <property type="evidence" value="ECO:0007669"/>
    <property type="project" value="TreeGrafter"/>
</dbReference>
<reference evidence="2 3" key="1">
    <citation type="submission" date="2018-06" db="EMBL/GenBank/DDBJ databases">
        <title>Complete genome of Desulfovibrio marinus P48SEP.</title>
        <authorList>
            <person name="Crispim J.S."/>
            <person name="Vidigal P.M.P."/>
            <person name="Silva L.C.F."/>
            <person name="Araujo L.C."/>
            <person name="Laguardia C.N."/>
            <person name="Dias R.S."/>
            <person name="Sousa M.P."/>
            <person name="Paula S.O."/>
            <person name="Silva C."/>
        </authorList>
    </citation>
    <scope>NUCLEOTIDE SEQUENCE [LARGE SCALE GENOMIC DNA]</scope>
    <source>
        <strain evidence="2 3">P48SEP</strain>
    </source>
</reference>
<sequence length="1060" mass="116096">MDIVRFSIKNPVTVLVGVILILLFGIIGLYALPYQLSPTVTEPQISVTTTWPGATPYDIEREIIEEQEKVLKGIPKLVTMESSSFNGQGEITLKFQIGTDVDSALLRVSNKLNEVPEYPENVDRPIINASGADTSPIIWLVLKTKDDNPTDIDEYKTFFEEEVRQYLERVPGVADLFVFGGTESEMHVVVDPERLAAHKLTLDQFVDILNQENVNVSAGNMQVSRREYRIRTTGEYQSPEEIENVVLTSTGQRRIKVKDVADVHFDFETNTVAMLHNGSKGIVCGIKPEPDANVLEVTDAMERVVTELNEGLLAGRGLYYDWTYDQRPYINGAIDLVKQNILVGGTLAIIVLLVFLRRISSTVIVTVAIPISIIGTFMFMSFLGRNLNVISLAGISFSVGMLVDAAIVVLENIDRHRSMGKGAFVAAYDGAKEVWGAVLASTLTTVAVFLPVVFMEEEAGQLFKDIAIAITSAIMLSLFVSVSVIPMLSNQFFQYSDKRKLAKGKKLHQKRQSHGIIPRIGGILNSGMMGLVRLSLKNWATRLATIGAVLGAAVLIVVTLWPKMEYLPTGNRNLIINILIPPPGLSYEERMDIGRYIYDRLDPFIDQEHVGDLPGIASTFYVGAPQIMLFGVISTQEQEARKLIDPLMGIIHSIPGMYGVSLQAGIFEDRIGGGRSIDVDLTGAEIEKLIAAGGAMYGAVSQAVPGSRIRPEPSLELLFPEVKIIPNRERLRAADLSTRALGIALDILMDGREIGDFKQEGQRKIDLVVRASREDIRTPEQLYEALVVTPEGRSIPVSSLAALERTTGITEIRHLERRRTVTLQVTPPETVPLQSAMETIENGVVPKLREQGLFEGVTFHMSGAADKLTETRDAMQGNFLLAVFITYLLMAALFGNFIYPLVIMFTVPLAAVGGVLGLTLQSIFIAPQSLDVLTMLGFVILIGVVVNNAILVVHQSLNNIREGGMQHKDAVLEAVRTRIRPIYMSATTSVFGMLPLAVMPGPGSELYRGLGSVVLGGLALSTVFTVFLVPALLMFFIRMEKVGSAKTIDDSPDSGASAQE</sequence>
<dbReference type="Pfam" id="PF00873">
    <property type="entry name" value="ACR_tran"/>
    <property type="match status" value="1"/>
</dbReference>
<feature type="transmembrane region" description="Helical" evidence="1">
    <location>
        <begin position="12"/>
        <end position="32"/>
    </location>
</feature>
<dbReference type="SUPFAM" id="SSF82866">
    <property type="entry name" value="Multidrug efflux transporter AcrB transmembrane domain"/>
    <property type="match status" value="2"/>
</dbReference>
<dbReference type="InterPro" id="IPR027463">
    <property type="entry name" value="AcrB_DN_DC_subdom"/>
</dbReference>
<dbReference type="SUPFAM" id="SSF82714">
    <property type="entry name" value="Multidrug efflux transporter AcrB TolC docking domain, DN and DC subdomains"/>
    <property type="match status" value="2"/>
</dbReference>
<dbReference type="EMBL" id="QMIF01000001">
    <property type="protein sequence ID" value="TVM36618.1"/>
    <property type="molecule type" value="Genomic_DNA"/>
</dbReference>